<feature type="region of interest" description="Disordered" evidence="3">
    <location>
        <begin position="184"/>
        <end position="212"/>
    </location>
</feature>
<dbReference type="PROSITE" id="PS51186">
    <property type="entry name" value="GNAT"/>
    <property type="match status" value="1"/>
</dbReference>
<keyword evidence="1 5" id="KW-0808">Transferase</keyword>
<dbReference type="Gene3D" id="3.40.630.30">
    <property type="match status" value="1"/>
</dbReference>
<evidence type="ECO:0000256" key="3">
    <source>
        <dbReference type="SAM" id="MobiDB-lite"/>
    </source>
</evidence>
<dbReference type="Pfam" id="PF13420">
    <property type="entry name" value="Acetyltransf_4"/>
    <property type="match status" value="1"/>
</dbReference>
<dbReference type="AlphaFoldDB" id="A0A1V2I4H7"/>
<organism evidence="5 6">
    <name type="scientific">Pseudofrankia asymbiotica</name>
    <dbReference type="NCBI Taxonomy" id="1834516"/>
    <lineage>
        <taxon>Bacteria</taxon>
        <taxon>Bacillati</taxon>
        <taxon>Actinomycetota</taxon>
        <taxon>Actinomycetes</taxon>
        <taxon>Frankiales</taxon>
        <taxon>Frankiaceae</taxon>
        <taxon>Pseudofrankia</taxon>
    </lineage>
</organism>
<dbReference type="CDD" id="cd04301">
    <property type="entry name" value="NAT_SF"/>
    <property type="match status" value="1"/>
</dbReference>
<proteinExistence type="predicted"/>
<dbReference type="PANTHER" id="PTHR43072">
    <property type="entry name" value="N-ACETYLTRANSFERASE"/>
    <property type="match status" value="1"/>
</dbReference>
<evidence type="ECO:0000313" key="6">
    <source>
        <dbReference type="Proteomes" id="UP000188929"/>
    </source>
</evidence>
<evidence type="ECO:0000313" key="5">
    <source>
        <dbReference type="EMBL" id="ONH25766.1"/>
    </source>
</evidence>
<dbReference type="InterPro" id="IPR000182">
    <property type="entry name" value="GNAT_dom"/>
</dbReference>
<dbReference type="Proteomes" id="UP000188929">
    <property type="component" value="Unassembled WGS sequence"/>
</dbReference>
<evidence type="ECO:0000256" key="1">
    <source>
        <dbReference type="ARBA" id="ARBA00022679"/>
    </source>
</evidence>
<dbReference type="InterPro" id="IPR016181">
    <property type="entry name" value="Acyl_CoA_acyltransferase"/>
</dbReference>
<gene>
    <name evidence="5" type="ORF">BL253_26675</name>
</gene>
<keyword evidence="2" id="KW-0012">Acyltransferase</keyword>
<dbReference type="EMBL" id="MOMC01000057">
    <property type="protein sequence ID" value="ONH25766.1"/>
    <property type="molecule type" value="Genomic_DNA"/>
</dbReference>
<dbReference type="PANTHER" id="PTHR43072:SF23">
    <property type="entry name" value="UPF0039 PROTEIN C11D3.02C"/>
    <property type="match status" value="1"/>
</dbReference>
<dbReference type="RefSeq" id="WP_076820128.1">
    <property type="nucleotide sequence ID" value="NZ_MOMC01000057.1"/>
</dbReference>
<reference evidence="6" key="1">
    <citation type="submission" date="2016-10" db="EMBL/GenBank/DDBJ databases">
        <title>Frankia sp. NRRL B-16386 Genome sequencing.</title>
        <authorList>
            <person name="Ghodhbane-Gtari F."/>
            <person name="Swanson E."/>
            <person name="Gueddou A."/>
            <person name="Hezbri K."/>
            <person name="Ktari K."/>
            <person name="Nouioui I."/>
            <person name="Morris K."/>
            <person name="Simpson S."/>
            <person name="Abebe-Akele F."/>
            <person name="Thomas K."/>
            <person name="Gtari M."/>
            <person name="Tisa L.S."/>
        </authorList>
    </citation>
    <scope>NUCLEOTIDE SEQUENCE [LARGE SCALE GENOMIC DNA]</scope>
    <source>
        <strain evidence="6">NRRL B-16386</strain>
    </source>
</reference>
<evidence type="ECO:0000256" key="2">
    <source>
        <dbReference type="ARBA" id="ARBA00023315"/>
    </source>
</evidence>
<evidence type="ECO:0000259" key="4">
    <source>
        <dbReference type="PROSITE" id="PS51186"/>
    </source>
</evidence>
<name>A0A1V2I4H7_9ACTN</name>
<dbReference type="OrthoDB" id="3173333at2"/>
<dbReference type="STRING" id="1834516.BL253_26675"/>
<comment type="caution">
    <text evidence="5">The sequence shown here is derived from an EMBL/GenBank/DDBJ whole genome shotgun (WGS) entry which is preliminary data.</text>
</comment>
<sequence>MELVQRADAPPAGETQIVIRPAVGRADAAIIREIYAPWIQETAISFEEVVPSVDEMLGRMNARPRMPWLIAEVDGEPAGYAYASRHAARAAYRWSADVSVYLKAGQRGRGLGRQLYAQLIPQVRALGYMTLFAGVTHPNPASVGLHSALGFELAGVHPSTGYKFGRWHDVGWYALVPAGDLPPTPAEPLEWDPAGPASTGETEDQRGPAGIG</sequence>
<accession>A0A1V2I4H7</accession>
<protein>
    <submittedName>
        <fullName evidence="5">GNAT family N-acetyltransferase</fullName>
    </submittedName>
</protein>
<keyword evidence="6" id="KW-1185">Reference proteome</keyword>
<dbReference type="SUPFAM" id="SSF55729">
    <property type="entry name" value="Acyl-CoA N-acyltransferases (Nat)"/>
    <property type="match status" value="1"/>
</dbReference>
<dbReference type="GO" id="GO:0016747">
    <property type="term" value="F:acyltransferase activity, transferring groups other than amino-acyl groups"/>
    <property type="evidence" value="ECO:0007669"/>
    <property type="project" value="InterPro"/>
</dbReference>
<feature type="domain" description="N-acetyltransferase" evidence="4">
    <location>
        <begin position="17"/>
        <end position="177"/>
    </location>
</feature>